<keyword evidence="3" id="KW-1185">Reference proteome</keyword>
<dbReference type="HOGENOM" id="CLU_027732_1_0_1"/>
<dbReference type="Proteomes" id="UP000027222">
    <property type="component" value="Unassembled WGS sequence"/>
</dbReference>
<feature type="region of interest" description="Disordered" evidence="1">
    <location>
        <begin position="36"/>
        <end position="63"/>
    </location>
</feature>
<dbReference type="OrthoDB" id="3001771at2759"/>
<evidence type="ECO:0000313" key="3">
    <source>
        <dbReference type="Proteomes" id="UP000027222"/>
    </source>
</evidence>
<name>A0A067TJ76_GALM3</name>
<feature type="compositionally biased region" description="Acidic residues" evidence="1">
    <location>
        <begin position="45"/>
        <end position="54"/>
    </location>
</feature>
<evidence type="ECO:0008006" key="4">
    <source>
        <dbReference type="Google" id="ProtNLM"/>
    </source>
</evidence>
<dbReference type="STRING" id="685588.A0A067TJ76"/>
<dbReference type="AlphaFoldDB" id="A0A067TJ76"/>
<evidence type="ECO:0000256" key="1">
    <source>
        <dbReference type="SAM" id="MobiDB-lite"/>
    </source>
</evidence>
<organism evidence="2 3">
    <name type="scientific">Galerina marginata (strain CBS 339.88)</name>
    <dbReference type="NCBI Taxonomy" id="685588"/>
    <lineage>
        <taxon>Eukaryota</taxon>
        <taxon>Fungi</taxon>
        <taxon>Dikarya</taxon>
        <taxon>Basidiomycota</taxon>
        <taxon>Agaricomycotina</taxon>
        <taxon>Agaricomycetes</taxon>
        <taxon>Agaricomycetidae</taxon>
        <taxon>Agaricales</taxon>
        <taxon>Agaricineae</taxon>
        <taxon>Strophariaceae</taxon>
        <taxon>Galerina</taxon>
    </lineage>
</organism>
<gene>
    <name evidence="2" type="ORF">GALMADRAFT_875141</name>
</gene>
<proteinExistence type="predicted"/>
<reference evidence="3" key="1">
    <citation type="journal article" date="2014" name="Proc. Natl. Acad. Sci. U.S.A.">
        <title>Extensive sampling of basidiomycete genomes demonstrates inadequacy of the white-rot/brown-rot paradigm for wood decay fungi.</title>
        <authorList>
            <person name="Riley R."/>
            <person name="Salamov A.A."/>
            <person name="Brown D.W."/>
            <person name="Nagy L.G."/>
            <person name="Floudas D."/>
            <person name="Held B.W."/>
            <person name="Levasseur A."/>
            <person name="Lombard V."/>
            <person name="Morin E."/>
            <person name="Otillar R."/>
            <person name="Lindquist E.A."/>
            <person name="Sun H."/>
            <person name="LaButti K.M."/>
            <person name="Schmutz J."/>
            <person name="Jabbour D."/>
            <person name="Luo H."/>
            <person name="Baker S.E."/>
            <person name="Pisabarro A.G."/>
            <person name="Walton J.D."/>
            <person name="Blanchette R.A."/>
            <person name="Henrissat B."/>
            <person name="Martin F."/>
            <person name="Cullen D."/>
            <person name="Hibbett D.S."/>
            <person name="Grigoriev I.V."/>
        </authorList>
    </citation>
    <scope>NUCLEOTIDE SEQUENCE [LARGE SCALE GENOMIC DNA]</scope>
    <source>
        <strain evidence="3">CBS 339.88</strain>
    </source>
</reference>
<evidence type="ECO:0000313" key="2">
    <source>
        <dbReference type="EMBL" id="KDR83226.1"/>
    </source>
</evidence>
<accession>A0A067TJ76</accession>
<sequence length="546" mass="61664">MVQGPISAIPPEILSAIFEYVLSEFLVAHDLRAVTRPQNHSPRDPDEDSIDDSESSTTSSSARAMNSVDVQKLLDIARSTSFFPNAVASVCTFWEDVLSSTPDFWTTLVFFLDKDPTGTEEVKRYLSYSPDLPIDVFMTRREDLCPPPWGAEMSETPWVRENMECLMPHIHRCRTLHVDVTINISLPILPSHIPSSSTRLQTVSFMSDVGLAVWEKDEEKHNFFAEPIVDRSERGSTFAFEPRLNTLSIDGRNFQQAIAENKSWLSELDDLEELTIFHYAPLALSRETCASETDFDTHECDECRLDLYETLEKIEWFSSLINLKFDAVHFNISPAEHEETAFNLSFIGHLTFENMAPEIIQEIFRVCMLEGMEDLTSLTFVHCPRLHEVKVPDFGIPSLYLLGLEEDVDLEPIVTAWDGTELSITGCASFSDAFLQLLGTPEVPESDGDDNESDEESELGPTFLCNEMTSLDIHTVGPPTFPVGALRKMVEARGCMVDYSDDNWKQSLGFGPAIVRLNVSGQVPELSTEELAWFRSRILWFSWIEG</sequence>
<protein>
    <recommendedName>
        <fullName evidence="4">F-box domain-containing protein</fullName>
    </recommendedName>
</protein>
<dbReference type="EMBL" id="KL142369">
    <property type="protein sequence ID" value="KDR83226.1"/>
    <property type="molecule type" value="Genomic_DNA"/>
</dbReference>